<comment type="caution">
    <text evidence="2">The sequence shown here is derived from an EMBL/GenBank/DDBJ whole genome shotgun (WGS) entry which is preliminary data.</text>
</comment>
<organism evidence="2 3">
    <name type="scientific">Pelomonas dachongensis</name>
    <dbReference type="NCBI Taxonomy" id="3299029"/>
    <lineage>
        <taxon>Bacteria</taxon>
        <taxon>Pseudomonadati</taxon>
        <taxon>Pseudomonadota</taxon>
        <taxon>Betaproteobacteria</taxon>
        <taxon>Burkholderiales</taxon>
        <taxon>Sphaerotilaceae</taxon>
        <taxon>Roseateles</taxon>
    </lineage>
</organism>
<sequence length="77" mass="8556">MDWVLIVFVLFKGLVFIAGMVFAIKWHYDKEKKKGADPRALLRMGGKLGAIFVLLLGVVLAFTFGLARMLGMDLSLP</sequence>
<feature type="transmembrane region" description="Helical" evidence="1">
    <location>
        <begin position="48"/>
        <end position="67"/>
    </location>
</feature>
<keyword evidence="1" id="KW-0812">Transmembrane</keyword>
<keyword evidence="3" id="KW-1185">Reference proteome</keyword>
<feature type="transmembrane region" description="Helical" evidence="1">
    <location>
        <begin position="6"/>
        <end position="28"/>
    </location>
</feature>
<evidence type="ECO:0008006" key="4">
    <source>
        <dbReference type="Google" id="ProtNLM"/>
    </source>
</evidence>
<evidence type="ECO:0000313" key="3">
    <source>
        <dbReference type="Proteomes" id="UP001606300"/>
    </source>
</evidence>
<accession>A0ABW7EMH0</accession>
<proteinExistence type="predicted"/>
<dbReference type="EMBL" id="JBIGHY010000003">
    <property type="protein sequence ID" value="MFG6414636.1"/>
    <property type="molecule type" value="Genomic_DNA"/>
</dbReference>
<evidence type="ECO:0000313" key="2">
    <source>
        <dbReference type="EMBL" id="MFG6414636.1"/>
    </source>
</evidence>
<name>A0ABW7EMH0_9BURK</name>
<keyword evidence="1" id="KW-0472">Membrane</keyword>
<gene>
    <name evidence="2" type="ORF">ACG02S_12085</name>
</gene>
<dbReference type="Proteomes" id="UP001606300">
    <property type="component" value="Unassembled WGS sequence"/>
</dbReference>
<dbReference type="RefSeq" id="WP_394470705.1">
    <property type="nucleotide sequence ID" value="NZ_JBIGHY010000003.1"/>
</dbReference>
<protein>
    <recommendedName>
        <fullName evidence="4">DUF1146 domain-containing protein</fullName>
    </recommendedName>
</protein>
<keyword evidence="1" id="KW-1133">Transmembrane helix</keyword>
<reference evidence="2 3" key="1">
    <citation type="submission" date="2024-09" db="EMBL/GenBank/DDBJ databases">
        <title>Novel species of the genus Pelomonas and Roseateles isolated from streams.</title>
        <authorList>
            <person name="Lu H."/>
        </authorList>
    </citation>
    <scope>NUCLEOTIDE SEQUENCE [LARGE SCALE GENOMIC DNA]</scope>
    <source>
        <strain evidence="2 3">DC23W</strain>
    </source>
</reference>
<evidence type="ECO:0000256" key="1">
    <source>
        <dbReference type="SAM" id="Phobius"/>
    </source>
</evidence>